<reference evidence="2 3" key="1">
    <citation type="submission" date="2018-04" db="EMBL/GenBank/DDBJ databases">
        <title>Complete genome uncultured novel isolate.</title>
        <authorList>
            <person name="Merlino G."/>
        </authorList>
    </citation>
    <scope>NUCLEOTIDE SEQUENCE [LARGE SCALE GENOMIC DNA]</scope>
    <source>
        <strain evidence="3">R1DC9</strain>
    </source>
</reference>
<organism evidence="2 3">
    <name type="scientific">Mangrovivirga cuniculi</name>
    <dbReference type="NCBI Taxonomy" id="2715131"/>
    <lineage>
        <taxon>Bacteria</taxon>
        <taxon>Pseudomonadati</taxon>
        <taxon>Bacteroidota</taxon>
        <taxon>Cytophagia</taxon>
        <taxon>Cytophagales</taxon>
        <taxon>Mangrovivirgaceae</taxon>
        <taxon>Mangrovivirga</taxon>
    </lineage>
</organism>
<keyword evidence="1" id="KW-1133">Transmembrane helix</keyword>
<evidence type="ECO:0008006" key="4">
    <source>
        <dbReference type="Google" id="ProtNLM"/>
    </source>
</evidence>
<dbReference type="AlphaFoldDB" id="A0A4D7JU08"/>
<dbReference type="InterPro" id="IPR021354">
    <property type="entry name" value="DUF2975"/>
</dbReference>
<feature type="transmembrane region" description="Helical" evidence="1">
    <location>
        <begin position="15"/>
        <end position="36"/>
    </location>
</feature>
<dbReference type="OrthoDB" id="894231at2"/>
<keyword evidence="1" id="KW-0812">Transmembrane</keyword>
<dbReference type="Pfam" id="PF11188">
    <property type="entry name" value="DUF2975"/>
    <property type="match status" value="1"/>
</dbReference>
<protein>
    <recommendedName>
        <fullName evidence="4">DUF2975 domain-containing protein</fullName>
    </recommendedName>
</protein>
<proteinExistence type="predicted"/>
<evidence type="ECO:0000313" key="2">
    <source>
        <dbReference type="EMBL" id="QCK15666.1"/>
    </source>
</evidence>
<feature type="transmembrane region" description="Helical" evidence="1">
    <location>
        <begin position="121"/>
        <end position="139"/>
    </location>
</feature>
<keyword evidence="1" id="KW-0472">Membrane</keyword>
<feature type="transmembrane region" description="Helical" evidence="1">
    <location>
        <begin position="151"/>
        <end position="168"/>
    </location>
</feature>
<dbReference type="Proteomes" id="UP000298616">
    <property type="component" value="Chromosome"/>
</dbReference>
<sequence length="181" mass="20896">MENNILKIALFTARLIRILFIVGLVVVFGMMIIYTIDSSVFEFENFRMVKESFTNRSPGQLEEKGVPVSEVPSMYIYLWSVKYICYYIVLFFIVTIAIKIIKSIKSLSTFKSENVQSFRKIGLLFILLMLISSFSILAINGEVSIKLDFDFNYLIWALISFVMAEVFSEGNKLMEENKLTI</sequence>
<accession>A0A4D7JU08</accession>
<keyword evidence="3" id="KW-1185">Reference proteome</keyword>
<feature type="transmembrane region" description="Helical" evidence="1">
    <location>
        <begin position="76"/>
        <end position="101"/>
    </location>
</feature>
<dbReference type="RefSeq" id="WP_137091263.1">
    <property type="nucleotide sequence ID" value="NZ_CP028923.1"/>
</dbReference>
<dbReference type="EMBL" id="CP028923">
    <property type="protein sequence ID" value="QCK15666.1"/>
    <property type="molecule type" value="Genomic_DNA"/>
</dbReference>
<evidence type="ECO:0000313" key="3">
    <source>
        <dbReference type="Proteomes" id="UP000298616"/>
    </source>
</evidence>
<name>A0A4D7JU08_9BACT</name>
<gene>
    <name evidence="2" type="ORF">DCC35_13395</name>
</gene>
<evidence type="ECO:0000256" key="1">
    <source>
        <dbReference type="SAM" id="Phobius"/>
    </source>
</evidence>
<dbReference type="KEGG" id="fpf:DCC35_13395"/>